<organism evidence="6 7">
    <name type="scientific">Rugamonas rivuli</name>
    <dbReference type="NCBI Taxonomy" id="2743358"/>
    <lineage>
        <taxon>Bacteria</taxon>
        <taxon>Pseudomonadati</taxon>
        <taxon>Pseudomonadota</taxon>
        <taxon>Betaproteobacteria</taxon>
        <taxon>Burkholderiales</taxon>
        <taxon>Oxalobacteraceae</taxon>
        <taxon>Telluria group</taxon>
        <taxon>Rugamonas</taxon>
    </lineage>
</organism>
<dbReference type="EMBL" id="WHUF01000003">
    <property type="protein sequence ID" value="MQA19992.1"/>
    <property type="molecule type" value="Genomic_DNA"/>
</dbReference>
<proteinExistence type="inferred from homology"/>
<evidence type="ECO:0000313" key="7">
    <source>
        <dbReference type="Proteomes" id="UP000444318"/>
    </source>
</evidence>
<dbReference type="Pfam" id="PF13439">
    <property type="entry name" value="Glyco_transf_4"/>
    <property type="match status" value="1"/>
</dbReference>
<sequence>MSKIIVMAGTGFDTMGGISSVVKVYRDAGLFQRYPIVYLATHCDGSAATKLGAALRAYGRYLLMLLSFKVGLLHVHVASRASFWRKMPLFLLAFLFRIPTILHLHGAEFVIFYEQESGPVRRRLIRAVFNRAHRVVVLSDMWKQWVESIGVRAPVQAIYNPVMLPAATEWSARASGQLLFLGRLGKRKGTYDLVDALSRLPAAPEALLGGDGETAQTTDYARQRGLGDKVRMLGWVGPEQKAGLLASATIYVLPSYNEGLPMSLLEAMAAGMPVLSTTVGGIPEAVSDGVEGFLVQAGDIDALTARLDQLLADPALAQRMGAAARRKVETTFASGAVLPRIEQLYQELGFARA</sequence>
<evidence type="ECO:0000313" key="6">
    <source>
        <dbReference type="EMBL" id="MQA19992.1"/>
    </source>
</evidence>
<evidence type="ECO:0000256" key="2">
    <source>
        <dbReference type="ARBA" id="ARBA00022676"/>
    </source>
</evidence>
<dbReference type="Proteomes" id="UP000444318">
    <property type="component" value="Unassembled WGS sequence"/>
</dbReference>
<dbReference type="GO" id="GO:0016757">
    <property type="term" value="F:glycosyltransferase activity"/>
    <property type="evidence" value="ECO:0007669"/>
    <property type="project" value="UniProtKB-KW"/>
</dbReference>
<feature type="domain" description="Glycosyltransferase subfamily 4-like N-terminal" evidence="5">
    <location>
        <begin position="52"/>
        <end position="162"/>
    </location>
</feature>
<dbReference type="SUPFAM" id="SSF53756">
    <property type="entry name" value="UDP-Glycosyltransferase/glycogen phosphorylase"/>
    <property type="match status" value="1"/>
</dbReference>
<dbReference type="InterPro" id="IPR001296">
    <property type="entry name" value="Glyco_trans_1"/>
</dbReference>
<dbReference type="InterPro" id="IPR028098">
    <property type="entry name" value="Glyco_trans_4-like_N"/>
</dbReference>
<reference evidence="6 7" key="1">
    <citation type="submission" date="2019-10" db="EMBL/GenBank/DDBJ databases">
        <title>Two novel species isolated from a subtropical stream in China.</title>
        <authorList>
            <person name="Lu H."/>
        </authorList>
    </citation>
    <scope>NUCLEOTIDE SEQUENCE [LARGE SCALE GENOMIC DNA]</scope>
    <source>
        <strain evidence="6 7">FT103W</strain>
    </source>
</reference>
<evidence type="ECO:0000259" key="4">
    <source>
        <dbReference type="Pfam" id="PF00534"/>
    </source>
</evidence>
<feature type="domain" description="Glycosyl transferase family 1" evidence="4">
    <location>
        <begin position="177"/>
        <end position="326"/>
    </location>
</feature>
<dbReference type="Gene3D" id="3.40.50.2000">
    <property type="entry name" value="Glycogen Phosphorylase B"/>
    <property type="match status" value="2"/>
</dbReference>
<keyword evidence="3 6" id="KW-0808">Transferase</keyword>
<dbReference type="AlphaFoldDB" id="A0A843SAP6"/>
<accession>A0A843SAP6</accession>
<dbReference type="PANTHER" id="PTHR12526">
    <property type="entry name" value="GLYCOSYLTRANSFERASE"/>
    <property type="match status" value="1"/>
</dbReference>
<evidence type="ECO:0000259" key="5">
    <source>
        <dbReference type="Pfam" id="PF13439"/>
    </source>
</evidence>
<dbReference type="RefSeq" id="WP_152804196.1">
    <property type="nucleotide sequence ID" value="NZ_WHUF01000003.1"/>
</dbReference>
<comment type="similarity">
    <text evidence="1">Belongs to the glycosyltransferase group 1 family. Glycosyltransferase 4 subfamily.</text>
</comment>
<name>A0A843SAP6_9BURK</name>
<dbReference type="PANTHER" id="PTHR12526:SF640">
    <property type="entry name" value="COLANIC ACID BIOSYNTHESIS GLYCOSYLTRANSFERASE WCAL-RELATED"/>
    <property type="match status" value="1"/>
</dbReference>
<dbReference type="Pfam" id="PF00534">
    <property type="entry name" value="Glycos_transf_1"/>
    <property type="match status" value="1"/>
</dbReference>
<evidence type="ECO:0000256" key="1">
    <source>
        <dbReference type="ARBA" id="ARBA00009481"/>
    </source>
</evidence>
<keyword evidence="2" id="KW-0328">Glycosyltransferase</keyword>
<evidence type="ECO:0000256" key="3">
    <source>
        <dbReference type="ARBA" id="ARBA00022679"/>
    </source>
</evidence>
<protein>
    <submittedName>
        <fullName evidence="6">Glycosyltransferase</fullName>
    </submittedName>
</protein>
<dbReference type="CDD" id="cd03801">
    <property type="entry name" value="GT4_PimA-like"/>
    <property type="match status" value="1"/>
</dbReference>
<gene>
    <name evidence="6" type="ORF">GEV01_10785</name>
</gene>
<comment type="caution">
    <text evidence="6">The sequence shown here is derived from an EMBL/GenBank/DDBJ whole genome shotgun (WGS) entry which is preliminary data.</text>
</comment>
<keyword evidence="7" id="KW-1185">Reference proteome</keyword>